<dbReference type="Gene3D" id="3.40.50.720">
    <property type="entry name" value="NAD(P)-binding Rossmann-like Domain"/>
    <property type="match status" value="1"/>
</dbReference>
<dbReference type="PANTHER" id="PTHR21089">
    <property type="entry name" value="SHIKIMATE DEHYDROGENASE"/>
    <property type="match status" value="1"/>
</dbReference>
<comment type="caution">
    <text evidence="2">The sequence shown here is derived from an EMBL/GenBank/DDBJ whole genome shotgun (WGS) entry which is preliminary data.</text>
</comment>
<dbReference type="FunFam" id="3.20.20.70:FF:000135">
    <property type="entry name" value="Pentafunctional AROM polypeptide"/>
    <property type="match status" value="1"/>
</dbReference>
<dbReference type="CDD" id="cd00502">
    <property type="entry name" value="DHQase_I"/>
    <property type="match status" value="1"/>
</dbReference>
<dbReference type="CDD" id="cd00464">
    <property type="entry name" value="SK"/>
    <property type="match status" value="1"/>
</dbReference>
<dbReference type="Proteomes" id="UP001212997">
    <property type="component" value="Unassembled WGS sequence"/>
</dbReference>
<evidence type="ECO:0000256" key="1">
    <source>
        <dbReference type="ARBA" id="ARBA00023239"/>
    </source>
</evidence>
<protein>
    <recommendedName>
        <fullName evidence="4">3-dehydroquinate dehydratase</fullName>
    </recommendedName>
</protein>
<dbReference type="InterPro" id="IPR018508">
    <property type="entry name" value="3-dehydroquinate_DH_AS"/>
</dbReference>
<dbReference type="SUPFAM" id="SSF51569">
    <property type="entry name" value="Aldolase"/>
    <property type="match status" value="1"/>
</dbReference>
<keyword evidence="3" id="KW-1185">Reference proteome</keyword>
<dbReference type="InterPro" id="IPR036291">
    <property type="entry name" value="NAD(P)-bd_dom_sf"/>
</dbReference>
<dbReference type="InterPro" id="IPR031322">
    <property type="entry name" value="Shikimate/glucono_kinase"/>
</dbReference>
<dbReference type="InterPro" id="IPR027417">
    <property type="entry name" value="P-loop_NTPase"/>
</dbReference>
<dbReference type="Gene3D" id="3.20.20.70">
    <property type="entry name" value="Aldolase class I"/>
    <property type="match status" value="1"/>
</dbReference>
<dbReference type="HAMAP" id="MF_00109">
    <property type="entry name" value="Shikimate_kinase"/>
    <property type="match status" value="1"/>
</dbReference>
<sequence>MTEATGSSSNMLQSVVLVGMRGSGKSFIGKLAAAALGWAFVDADIVFEEKHKIGVRDFVRQRGWPAFREAESQLATDLLESHSLGHVISFGGGVVEVESARQALVEYSNKGPVVHITREEQEIIKYLNEETDRPPYGESVSDVLHRRQPWFANCSNFEYINPVDIRHSTKVDAQGDLSHSLHPNIERVRRDVARFFGHVTGQHPNLAPNLVNNKRSYFLCLTYPDLTPALSDIEELTTGADAIELRVDLLHSPQDPDDLSPYIPPVDYVFSQLAALRQHSDLPIVFTARTTSEGGKFPSSSSAEAFELFHTALRHGVEYIDVEMAWPTNLIQNLVSQKGQSQIVASYHDWSGNLKWDSKVVEDKYWLGESFADIVKIVGKANVLEDNFALHNFVEQKRASGAKPIIAINMGFEGKLSRVLNRTFSPVTHPLLPNKAAPGQMSLAEIQTTLHSIGQLPPLRFYGLGKHPLRSLLPTLFNSAFETLGLPHHFELAEDKSLGDLSTSPDFGGALISSPFTLDVPKLPLSPDSSNIGVVDTVTAENEGKKLTGENAEWQALRASILSRLPLESESLDSALVIGGDQNARSAIYTLQRLGVKTIFLAENSSETAHQLLETFSRTDLRHLHSVDQYPSNASSPSIIINTSPTSSINLTPFEKPGGSPGTIFANPLGGVVIDMTFKTLTPLLERAGEAGPRWKLVNGFDVTCEQVFSQFYMWTGRRCPRKQIHDIVKKASQDELLKS</sequence>
<organism evidence="2 3">
    <name type="scientific">Meripilus lineatus</name>
    <dbReference type="NCBI Taxonomy" id="2056292"/>
    <lineage>
        <taxon>Eukaryota</taxon>
        <taxon>Fungi</taxon>
        <taxon>Dikarya</taxon>
        <taxon>Basidiomycota</taxon>
        <taxon>Agaricomycotina</taxon>
        <taxon>Agaricomycetes</taxon>
        <taxon>Polyporales</taxon>
        <taxon>Meripilaceae</taxon>
        <taxon>Meripilus</taxon>
    </lineage>
</organism>
<evidence type="ECO:0000313" key="2">
    <source>
        <dbReference type="EMBL" id="KAJ3479453.1"/>
    </source>
</evidence>
<dbReference type="GO" id="GO:0019632">
    <property type="term" value="P:shikimate metabolic process"/>
    <property type="evidence" value="ECO:0007669"/>
    <property type="project" value="TreeGrafter"/>
</dbReference>
<proteinExistence type="inferred from homology"/>
<dbReference type="NCBIfam" id="TIGR01093">
    <property type="entry name" value="aroD"/>
    <property type="match status" value="1"/>
</dbReference>
<dbReference type="InterPro" id="IPR022893">
    <property type="entry name" value="Shikimate_DH_fam"/>
</dbReference>
<dbReference type="Gene3D" id="3.40.50.300">
    <property type="entry name" value="P-loop containing nucleotide triphosphate hydrolases"/>
    <property type="match status" value="1"/>
</dbReference>
<name>A0AAD5YDD8_9APHY</name>
<dbReference type="GO" id="GO:0004764">
    <property type="term" value="F:shikimate 3-dehydrogenase (NADP+) activity"/>
    <property type="evidence" value="ECO:0007669"/>
    <property type="project" value="InterPro"/>
</dbReference>
<dbReference type="InterPro" id="IPR046346">
    <property type="entry name" value="Aminoacid_DH-like_N_sf"/>
</dbReference>
<dbReference type="EMBL" id="JANAWD010000438">
    <property type="protein sequence ID" value="KAJ3479453.1"/>
    <property type="molecule type" value="Genomic_DNA"/>
</dbReference>
<dbReference type="GO" id="GO:0003855">
    <property type="term" value="F:3-dehydroquinate dehydratase activity"/>
    <property type="evidence" value="ECO:0007669"/>
    <property type="project" value="InterPro"/>
</dbReference>
<dbReference type="Gene3D" id="3.40.50.10860">
    <property type="entry name" value="Leucine Dehydrogenase, chain A, domain 1"/>
    <property type="match status" value="1"/>
</dbReference>
<dbReference type="InterPro" id="IPR000623">
    <property type="entry name" value="Shikimate_kinase/TSH1"/>
</dbReference>
<dbReference type="PROSITE" id="PS01028">
    <property type="entry name" value="DEHYDROQUINASE_I"/>
    <property type="match status" value="1"/>
</dbReference>
<dbReference type="SUPFAM" id="SSF51735">
    <property type="entry name" value="NAD(P)-binding Rossmann-fold domains"/>
    <property type="match status" value="1"/>
</dbReference>
<evidence type="ECO:0000313" key="3">
    <source>
        <dbReference type="Proteomes" id="UP001212997"/>
    </source>
</evidence>
<dbReference type="SUPFAM" id="SSF53223">
    <property type="entry name" value="Aminoacid dehydrogenase-like, N-terminal domain"/>
    <property type="match status" value="1"/>
</dbReference>
<dbReference type="AlphaFoldDB" id="A0AAD5YDD8"/>
<dbReference type="SUPFAM" id="SSF52540">
    <property type="entry name" value="P-loop containing nucleoside triphosphate hydrolases"/>
    <property type="match status" value="1"/>
</dbReference>
<dbReference type="Pfam" id="PF01202">
    <property type="entry name" value="SKI"/>
    <property type="match status" value="1"/>
</dbReference>
<accession>A0AAD5YDD8</accession>
<dbReference type="PRINTS" id="PR01100">
    <property type="entry name" value="SHIKIMTKNASE"/>
</dbReference>
<dbReference type="InterPro" id="IPR013785">
    <property type="entry name" value="Aldolase_TIM"/>
</dbReference>
<keyword evidence="1" id="KW-0456">Lyase</keyword>
<dbReference type="FunFam" id="3.40.50.300:FF:001256">
    <property type="entry name" value="Pentafunctional AROM polypeptide"/>
    <property type="match status" value="1"/>
</dbReference>
<dbReference type="Pfam" id="PF01487">
    <property type="entry name" value="DHquinase_I"/>
    <property type="match status" value="1"/>
</dbReference>
<dbReference type="InterPro" id="IPR001381">
    <property type="entry name" value="DHquinase_I"/>
</dbReference>
<reference evidence="2" key="1">
    <citation type="submission" date="2022-07" db="EMBL/GenBank/DDBJ databases">
        <title>Genome Sequence of Physisporinus lineatus.</title>
        <authorList>
            <person name="Buettner E."/>
        </authorList>
    </citation>
    <scope>NUCLEOTIDE SEQUENCE</scope>
    <source>
        <strain evidence="2">VT162</strain>
    </source>
</reference>
<dbReference type="PANTHER" id="PTHR21089:SF1">
    <property type="entry name" value="BIFUNCTIONAL 3-DEHYDROQUINATE DEHYDRATASE_SHIKIMATE DEHYDROGENASE, CHLOROPLASTIC"/>
    <property type="match status" value="1"/>
</dbReference>
<gene>
    <name evidence="2" type="ORF">NLI96_g9053</name>
</gene>
<evidence type="ECO:0008006" key="4">
    <source>
        <dbReference type="Google" id="ProtNLM"/>
    </source>
</evidence>
<dbReference type="GO" id="GO:0009423">
    <property type="term" value="P:chorismate biosynthetic process"/>
    <property type="evidence" value="ECO:0007669"/>
    <property type="project" value="TreeGrafter"/>
</dbReference>